<feature type="domain" description="DUF7689" evidence="1">
    <location>
        <begin position="42"/>
        <end position="164"/>
    </location>
</feature>
<gene>
    <name evidence="2" type="ORF">J0895_02830</name>
</gene>
<name>A0ABS3FMI2_9CYAN</name>
<keyword evidence="3" id="KW-1185">Reference proteome</keyword>
<organism evidence="2 3">
    <name type="scientific">Phormidium pseudopriestleyi FRX01</name>
    <dbReference type="NCBI Taxonomy" id="1759528"/>
    <lineage>
        <taxon>Bacteria</taxon>
        <taxon>Bacillati</taxon>
        <taxon>Cyanobacteriota</taxon>
        <taxon>Cyanophyceae</taxon>
        <taxon>Oscillatoriophycideae</taxon>
        <taxon>Oscillatoriales</taxon>
        <taxon>Oscillatoriaceae</taxon>
        <taxon>Phormidium</taxon>
    </lineage>
</organism>
<dbReference type="EMBL" id="JAFLQW010000066">
    <property type="protein sequence ID" value="MBO0348053.1"/>
    <property type="molecule type" value="Genomic_DNA"/>
</dbReference>
<dbReference type="InterPro" id="IPR056106">
    <property type="entry name" value="DUF7689"/>
</dbReference>
<reference evidence="2 3" key="1">
    <citation type="submission" date="2021-03" db="EMBL/GenBank/DDBJ databases">
        <title>Metabolic Capacity of the Antarctic Cyanobacterium Phormidium pseudopriestleyi that Sustains Oxygenic Photosynthesis in the Presence of Hydrogen Sulfide.</title>
        <authorList>
            <person name="Lumian J.E."/>
            <person name="Jungblut A.D."/>
            <person name="Dillon M.L."/>
            <person name="Hawes I."/>
            <person name="Doran P.T."/>
            <person name="Mackey T.J."/>
            <person name="Dick G.J."/>
            <person name="Grettenberger C.L."/>
            <person name="Sumner D.Y."/>
        </authorList>
    </citation>
    <scope>NUCLEOTIDE SEQUENCE [LARGE SCALE GENOMIC DNA]</scope>
    <source>
        <strain evidence="2 3">FRX01</strain>
    </source>
</reference>
<evidence type="ECO:0000313" key="2">
    <source>
        <dbReference type="EMBL" id="MBO0348053.1"/>
    </source>
</evidence>
<sequence length="168" mass="19413">MGEAERLQMVENEPIGNSAWRTQVRGWIEADYPNLLQSGYRLTSPDTIDYNCMAWALEDKSKWWWPDEMEQQYWPPNIKREESLKAFIQVFESLGYKVCETASLEVGFQKVALYADSNRRPTHAARQLDSGIWTSKLGSEEDIEHHELEGLVGEKYGQVAAILKKFIP</sequence>
<proteinExistence type="predicted"/>
<dbReference type="Pfam" id="PF24738">
    <property type="entry name" value="DUF7689"/>
    <property type="match status" value="1"/>
</dbReference>
<comment type="caution">
    <text evidence="2">The sequence shown here is derived from an EMBL/GenBank/DDBJ whole genome shotgun (WGS) entry which is preliminary data.</text>
</comment>
<protein>
    <recommendedName>
        <fullName evidence="1">DUF7689 domain-containing protein</fullName>
    </recommendedName>
</protein>
<evidence type="ECO:0000313" key="3">
    <source>
        <dbReference type="Proteomes" id="UP000664844"/>
    </source>
</evidence>
<evidence type="ECO:0000259" key="1">
    <source>
        <dbReference type="Pfam" id="PF24738"/>
    </source>
</evidence>
<dbReference type="Proteomes" id="UP000664844">
    <property type="component" value="Unassembled WGS sequence"/>
</dbReference>
<accession>A0ABS3FMI2</accession>